<protein>
    <submittedName>
        <fullName evidence="1">Uncharacterized protein</fullName>
    </submittedName>
</protein>
<reference evidence="1" key="1">
    <citation type="submission" date="2021-11" db="EMBL/GenBank/DDBJ databases">
        <title>Fusarium solani-melongenae Genome sequencing and assembly.</title>
        <authorList>
            <person name="Xie S."/>
            <person name="Huang L."/>
            <person name="Zhang X."/>
        </authorList>
    </citation>
    <scope>NUCLEOTIDE SEQUENCE</scope>
    <source>
        <strain evidence="1">CRI 24-3</strain>
    </source>
</reference>
<name>A0ACD3ZPL9_FUSSC</name>
<gene>
    <name evidence="1" type="ORF">LCI18_013721</name>
</gene>
<dbReference type="EMBL" id="CP090040">
    <property type="protein sequence ID" value="UPL02787.1"/>
    <property type="molecule type" value="Genomic_DNA"/>
</dbReference>
<proteinExistence type="predicted"/>
<sequence length="605" mass="69005">MGSDSPSPAPRASSDPYYDLGYFSIKVTTKSSEAQIWFNRAVLWTYCFNHDEAIFCYEQAIAHDDDLALAYWGISFCSGPNYNKTWRLFDEKDRLNAINRCYTFSQQALQRVGNVAPWERALIKALDFRYPDNNRNRDLAACDRAYADAMRDVHRQFGEGNFDIITLFADALMNIAPRKMFNTANGQPIPTTPVFEVKDLLEAALQMPGVEKHPGVAHMYIHLMEMSATPEAALPAADMIRDQVPDTGHTYHMPAHIDVLVGDYRRAVEYNLKATIADDKYFQRNGGLTFYSYYRLHDYHSLIYAAMLGGKSKAALNATDRMEATITEKLLRTGTPALANWMEFFLAVRVHVYIRFGMWTELKELKPKQDKHLYCVTNVFGHYGKAIAHAATNELDQANVEYKLFKQASLLVPPTRLDFPNKIIDILRVATAMLDGEIEYRRGNYKIAFNRLRDAIELEDDLPFAEPWGWMLPARHPYAALSLEQGYVEEAAIAYAEDLGLRPTPKRWHQHPNNIWALHGYHECLVRLERDAEANIIRRQLTLAAAEADVKITSSCFCRFKELAPQVDENHGCCSGNRMEEMSRHQCTSDSCEKIGTLIKIIHSA</sequence>
<keyword evidence="2" id="KW-1185">Reference proteome</keyword>
<evidence type="ECO:0000313" key="2">
    <source>
        <dbReference type="Proteomes" id="UP000830768"/>
    </source>
</evidence>
<dbReference type="Proteomes" id="UP000830768">
    <property type="component" value="Chromosome 12"/>
</dbReference>
<evidence type="ECO:0000313" key="1">
    <source>
        <dbReference type="EMBL" id="UPL02787.1"/>
    </source>
</evidence>
<organism evidence="1 2">
    <name type="scientific">Fusarium solani subsp. cucurbitae</name>
    <name type="common">Neocosmosporum cucurbitae</name>
    <dbReference type="NCBI Taxonomy" id="2747967"/>
    <lineage>
        <taxon>Eukaryota</taxon>
        <taxon>Fungi</taxon>
        <taxon>Dikarya</taxon>
        <taxon>Ascomycota</taxon>
        <taxon>Pezizomycotina</taxon>
        <taxon>Sordariomycetes</taxon>
        <taxon>Hypocreomycetidae</taxon>
        <taxon>Hypocreales</taxon>
        <taxon>Nectriaceae</taxon>
        <taxon>Fusarium</taxon>
        <taxon>Fusarium solani species complex</taxon>
    </lineage>
</organism>
<accession>A0ACD3ZPL9</accession>